<reference evidence="3 4" key="1">
    <citation type="journal article" date="2016" name="Appl. Environ. Microbiol.">
        <title>Lack of Overt Genome Reduction in the Bryostatin-Producing Bryozoan Symbiont "Candidatus Endobugula sertula".</title>
        <authorList>
            <person name="Miller I.J."/>
            <person name="Vanee N."/>
            <person name="Fong S.S."/>
            <person name="Lim-Fong G.E."/>
            <person name="Kwan J.C."/>
        </authorList>
    </citation>
    <scope>NUCLEOTIDE SEQUENCE [LARGE SCALE GENOMIC DNA]</scope>
    <source>
        <strain evidence="3">AB1-4</strain>
    </source>
</reference>
<dbReference type="Pfam" id="PF03960">
    <property type="entry name" value="ArsC"/>
    <property type="match status" value="1"/>
</dbReference>
<evidence type="ECO:0000313" key="3">
    <source>
        <dbReference type="EMBL" id="ODS24864.1"/>
    </source>
</evidence>
<sequence>MITLFGIKNCDTIKKARRWLDAANIDYRFHDFRIDGINAEQVTLWIEQLGLEILVNKRSTTWKGLSESDKKNLDKNSAVALIVNNPTLIKRPLLEHNNSYTVGFKEAIYQHLFKV</sequence>
<comment type="similarity">
    <text evidence="1 2">Belongs to the ArsC family.</text>
</comment>
<dbReference type="AlphaFoldDB" id="A0A1D2QTI6"/>
<dbReference type="SUPFAM" id="SSF52833">
    <property type="entry name" value="Thioredoxin-like"/>
    <property type="match status" value="1"/>
</dbReference>
<evidence type="ECO:0000313" key="4">
    <source>
        <dbReference type="Proteomes" id="UP000242502"/>
    </source>
</evidence>
<dbReference type="STRING" id="62101.AB835_00950"/>
<dbReference type="CDD" id="cd03035">
    <property type="entry name" value="ArsC_Yffb"/>
    <property type="match status" value="1"/>
</dbReference>
<dbReference type="PANTHER" id="PTHR30041">
    <property type="entry name" value="ARSENATE REDUCTASE"/>
    <property type="match status" value="1"/>
</dbReference>
<dbReference type="NCBIfam" id="NF008107">
    <property type="entry name" value="PRK10853.1"/>
    <property type="match status" value="1"/>
</dbReference>
<dbReference type="PROSITE" id="PS51353">
    <property type="entry name" value="ARSC"/>
    <property type="match status" value="1"/>
</dbReference>
<dbReference type="Proteomes" id="UP000242502">
    <property type="component" value="Unassembled WGS sequence"/>
</dbReference>
<proteinExistence type="inferred from homology"/>
<organism evidence="3 4">
    <name type="scientific">Candidatus Endobugula sertula</name>
    <name type="common">Bugula neritina bacterial symbiont</name>
    <dbReference type="NCBI Taxonomy" id="62101"/>
    <lineage>
        <taxon>Bacteria</taxon>
        <taxon>Pseudomonadati</taxon>
        <taxon>Pseudomonadota</taxon>
        <taxon>Gammaproteobacteria</taxon>
        <taxon>Cellvibrionales</taxon>
        <taxon>Cellvibrionaceae</taxon>
        <taxon>Candidatus Endobugula</taxon>
    </lineage>
</organism>
<dbReference type="NCBIfam" id="TIGR01617">
    <property type="entry name" value="arsC_related"/>
    <property type="match status" value="1"/>
</dbReference>
<name>A0A1D2QTI6_9GAMM</name>
<dbReference type="InterPro" id="IPR036249">
    <property type="entry name" value="Thioredoxin-like_sf"/>
</dbReference>
<dbReference type="EMBL" id="MDLC01000003">
    <property type="protein sequence ID" value="ODS24864.1"/>
    <property type="molecule type" value="Genomic_DNA"/>
</dbReference>
<protein>
    <submittedName>
        <fullName evidence="3">Arsenate reductase</fullName>
    </submittedName>
</protein>
<evidence type="ECO:0000256" key="2">
    <source>
        <dbReference type="PROSITE-ProRule" id="PRU01282"/>
    </source>
</evidence>
<dbReference type="InterPro" id="IPR006504">
    <property type="entry name" value="Tscrpt_reg_Spx/MgsR"/>
</dbReference>
<dbReference type="Gene3D" id="3.40.30.10">
    <property type="entry name" value="Glutaredoxin"/>
    <property type="match status" value="1"/>
</dbReference>
<accession>A0A1D2QTI6</accession>
<comment type="caution">
    <text evidence="3">The sequence shown here is derived from an EMBL/GenBank/DDBJ whole genome shotgun (WGS) entry which is preliminary data.</text>
</comment>
<dbReference type="PANTHER" id="PTHR30041:SF8">
    <property type="entry name" value="PROTEIN YFFB"/>
    <property type="match status" value="1"/>
</dbReference>
<evidence type="ECO:0000256" key="1">
    <source>
        <dbReference type="ARBA" id="ARBA00007198"/>
    </source>
</evidence>
<gene>
    <name evidence="3" type="ORF">AB835_00950</name>
</gene>
<dbReference type="InterPro" id="IPR006660">
    <property type="entry name" value="Arsenate_reductase-like"/>
</dbReference>